<dbReference type="InterPro" id="IPR006654">
    <property type="entry name" value="Trp_synth_beta"/>
</dbReference>
<comment type="cofactor">
    <cofactor evidence="1">
        <name>pyridoxal 5'-phosphate</name>
        <dbReference type="ChEBI" id="CHEBI:597326"/>
    </cofactor>
</comment>
<dbReference type="UniPathway" id="UPA00035">
    <property type="reaction ID" value="UER00044"/>
</dbReference>
<dbReference type="InterPro" id="IPR001926">
    <property type="entry name" value="TrpB-like_PALP"/>
</dbReference>
<reference evidence="11" key="1">
    <citation type="submission" date="2009-10" db="EMBL/GenBank/DDBJ databases">
        <title>Diversity of trophic interactions inside an arsenic-rich microbial ecosystem.</title>
        <authorList>
            <person name="Bertin P.N."/>
            <person name="Heinrich-Salmeron A."/>
            <person name="Pelletier E."/>
            <person name="Goulhen-Chollet F."/>
            <person name="Arsene-Ploetze F."/>
            <person name="Gallien S."/>
            <person name="Calteau A."/>
            <person name="Vallenet D."/>
            <person name="Casiot C."/>
            <person name="Chane-Woon-Ming B."/>
            <person name="Giloteaux L."/>
            <person name="Barakat M."/>
            <person name="Bonnefoy V."/>
            <person name="Bruneel O."/>
            <person name="Chandler M."/>
            <person name="Cleiss J."/>
            <person name="Duran R."/>
            <person name="Elbaz-Poulichet F."/>
            <person name="Fonknechten N."/>
            <person name="Lauga B."/>
            <person name="Mornico D."/>
            <person name="Ortet P."/>
            <person name="Schaeffer C."/>
            <person name="Siguier P."/>
            <person name="Alexander Thil Smith A."/>
            <person name="Van Dorsselaer A."/>
            <person name="Weissenbach J."/>
            <person name="Medigue C."/>
            <person name="Le Paslier D."/>
        </authorList>
    </citation>
    <scope>NUCLEOTIDE SEQUENCE</scope>
</reference>
<dbReference type="Pfam" id="PF00291">
    <property type="entry name" value="PALP"/>
    <property type="match status" value="1"/>
</dbReference>
<dbReference type="EMBL" id="CABM01000069">
    <property type="protein sequence ID" value="CBH99200.1"/>
    <property type="molecule type" value="Genomic_DNA"/>
</dbReference>
<keyword evidence="4" id="KW-0028">Amino-acid biosynthesis</keyword>
<dbReference type="PANTHER" id="PTHR48077">
    <property type="entry name" value="TRYPTOPHAN SYNTHASE-RELATED"/>
    <property type="match status" value="1"/>
</dbReference>
<dbReference type="EC" id="4.2.1.20" evidence="3"/>
<dbReference type="InterPro" id="IPR006653">
    <property type="entry name" value="Trp_synth_b_CS"/>
</dbReference>
<dbReference type="FunFam" id="3.40.50.1100:FF:000004">
    <property type="entry name" value="Tryptophan synthase beta chain"/>
    <property type="match status" value="1"/>
</dbReference>
<accession>E6PW93</accession>
<evidence type="ECO:0000256" key="9">
    <source>
        <dbReference type="ARBA" id="ARBA00049047"/>
    </source>
</evidence>
<evidence type="ECO:0000256" key="5">
    <source>
        <dbReference type="ARBA" id="ARBA00022822"/>
    </source>
</evidence>
<evidence type="ECO:0000256" key="6">
    <source>
        <dbReference type="ARBA" id="ARBA00022898"/>
    </source>
</evidence>
<evidence type="ECO:0000256" key="3">
    <source>
        <dbReference type="ARBA" id="ARBA00012043"/>
    </source>
</evidence>
<dbReference type="HAMAP" id="MF_00133">
    <property type="entry name" value="Trp_synth_beta"/>
    <property type="match status" value="1"/>
</dbReference>
<organism evidence="11">
    <name type="scientific">mine drainage metagenome</name>
    <dbReference type="NCBI Taxonomy" id="410659"/>
    <lineage>
        <taxon>unclassified sequences</taxon>
        <taxon>metagenomes</taxon>
        <taxon>ecological metagenomes</taxon>
    </lineage>
</organism>
<dbReference type="Gene3D" id="3.40.50.1100">
    <property type="match status" value="2"/>
</dbReference>
<dbReference type="PANTHER" id="PTHR48077:SF3">
    <property type="entry name" value="TRYPTOPHAN SYNTHASE"/>
    <property type="match status" value="1"/>
</dbReference>
<dbReference type="SUPFAM" id="SSF53686">
    <property type="entry name" value="Tryptophan synthase beta subunit-like PLP-dependent enzymes"/>
    <property type="match status" value="1"/>
</dbReference>
<evidence type="ECO:0000256" key="4">
    <source>
        <dbReference type="ARBA" id="ARBA00022605"/>
    </source>
</evidence>
<keyword evidence="7" id="KW-0057">Aromatic amino acid biosynthesis</keyword>
<dbReference type="FunFam" id="3.40.50.1100:FF:000001">
    <property type="entry name" value="Tryptophan synthase beta chain"/>
    <property type="match status" value="1"/>
</dbReference>
<dbReference type="PROSITE" id="PS00168">
    <property type="entry name" value="TRP_SYNTHASE_BETA"/>
    <property type="match status" value="1"/>
</dbReference>
<keyword evidence="6" id="KW-0663">Pyridoxal phosphate</keyword>
<proteinExistence type="inferred from homology"/>
<evidence type="ECO:0000313" key="11">
    <source>
        <dbReference type="EMBL" id="CBH99200.1"/>
    </source>
</evidence>
<dbReference type="NCBIfam" id="TIGR00263">
    <property type="entry name" value="trpB"/>
    <property type="match status" value="1"/>
</dbReference>
<dbReference type="GO" id="GO:0005737">
    <property type="term" value="C:cytoplasm"/>
    <property type="evidence" value="ECO:0007669"/>
    <property type="project" value="TreeGrafter"/>
</dbReference>
<comment type="caution">
    <text evidence="11">The sequence shown here is derived from an EMBL/GenBank/DDBJ whole genome shotgun (WGS) entry which is preliminary data.</text>
</comment>
<dbReference type="CDD" id="cd06446">
    <property type="entry name" value="Trp-synth_B"/>
    <property type="match status" value="1"/>
</dbReference>
<name>E6PW93_9ZZZZ</name>
<sequence>MLNYAYPDARGHFGPYGGSFVAETLVKALDELKTAYAHYRTDPEFIAEYQSELKHFVGRPSPIYHAERLSRELGGAQIFLKREDLNHTGAHKINNTIGQAMLARRMGKPRVIAETGAGQHGVASATVAARYGMDCVVYMGSEDVKRQSPNVYRMHLLGAKVVPVESGSKTLKDAMNEAMRDWVANVENTFYIIGTVAGPHPYPMMVRDFQRVIGDECIAQMPEMTGRQPDAVLACVGGGSNAMGIFYPYIEHEKVRLIGVEAGGEGLGTGRHAASLSAGSPGVLHGNRTYLLQDADGQIIETHSVSAGLDYPGVGPEHAWLKDIGRAEYVAVTDAEALAAFHRLCRTEGIIPALESSHALAQAMKMAPEMGRSQTLLVNLSGRGDKDIGNIADLTGAQFFCRPSCRQGVL</sequence>
<keyword evidence="5" id="KW-0822">Tryptophan biosynthesis</keyword>
<dbReference type="InterPro" id="IPR023026">
    <property type="entry name" value="Trp_synth_beta/beta-like"/>
</dbReference>
<comment type="pathway">
    <text evidence="2">Amino-acid biosynthesis; L-tryptophan biosynthesis; L-tryptophan from chorismate: step 5/5.</text>
</comment>
<keyword evidence="8 11" id="KW-0456">Lyase</keyword>
<evidence type="ECO:0000259" key="10">
    <source>
        <dbReference type="Pfam" id="PF00291"/>
    </source>
</evidence>
<comment type="catalytic activity">
    <reaction evidence="9">
        <text>(1S,2R)-1-C-(indol-3-yl)glycerol 3-phosphate + L-serine = D-glyceraldehyde 3-phosphate + L-tryptophan + H2O</text>
        <dbReference type="Rhea" id="RHEA:10532"/>
        <dbReference type="ChEBI" id="CHEBI:15377"/>
        <dbReference type="ChEBI" id="CHEBI:33384"/>
        <dbReference type="ChEBI" id="CHEBI:57912"/>
        <dbReference type="ChEBI" id="CHEBI:58866"/>
        <dbReference type="ChEBI" id="CHEBI:59776"/>
        <dbReference type="EC" id="4.2.1.20"/>
    </reaction>
</comment>
<dbReference type="PIRSF" id="PIRSF001413">
    <property type="entry name" value="Trp_syn_beta"/>
    <property type="match status" value="1"/>
</dbReference>
<evidence type="ECO:0000256" key="2">
    <source>
        <dbReference type="ARBA" id="ARBA00004733"/>
    </source>
</evidence>
<dbReference type="GO" id="GO:0004834">
    <property type="term" value="F:tryptophan synthase activity"/>
    <property type="evidence" value="ECO:0007669"/>
    <property type="project" value="UniProtKB-EC"/>
</dbReference>
<feature type="domain" description="Tryptophan synthase beta chain-like PALP" evidence="10">
    <location>
        <begin position="58"/>
        <end position="382"/>
    </location>
</feature>
<evidence type="ECO:0000256" key="8">
    <source>
        <dbReference type="ARBA" id="ARBA00023239"/>
    </source>
</evidence>
<dbReference type="InterPro" id="IPR036052">
    <property type="entry name" value="TrpB-like_PALP_sf"/>
</dbReference>
<evidence type="ECO:0000256" key="1">
    <source>
        <dbReference type="ARBA" id="ARBA00001933"/>
    </source>
</evidence>
<evidence type="ECO:0000256" key="7">
    <source>
        <dbReference type="ARBA" id="ARBA00023141"/>
    </source>
</evidence>
<gene>
    <name evidence="11" type="primary">trpB</name>
    <name evidence="11" type="ORF">CARN2_0379</name>
</gene>
<protein>
    <recommendedName>
        <fullName evidence="3">tryptophan synthase</fullName>
        <ecNumber evidence="3">4.2.1.20</ecNumber>
    </recommendedName>
</protein>
<dbReference type="AlphaFoldDB" id="E6PW93"/>